<evidence type="ECO:0000313" key="1">
    <source>
        <dbReference type="EMBL" id="WZN38337.1"/>
    </source>
</evidence>
<reference evidence="1" key="1">
    <citation type="submission" date="2023-06" db="EMBL/GenBank/DDBJ databases">
        <title>Complete Genome of Candidatus Phytoplasma asteris M33.</title>
        <authorList>
            <person name="Toth R."/>
            <person name="Ilic A.-M."/>
            <person name="Huettel B."/>
            <person name="Duduk B."/>
            <person name="Kube M."/>
        </authorList>
    </citation>
    <scope>NUCLEOTIDE SEQUENCE [LARGE SCALE GENOMIC DNA]</scope>
    <source>
        <strain evidence="1">M33</strain>
    </source>
</reference>
<gene>
    <name evidence="1" type="ORF">M33023_01420</name>
</gene>
<sequence length="42" mass="4848">MILKVKIFFWETILGDETSNLKTEIKEVDLGLCSNILRCSVF</sequence>
<dbReference type="EMBL" id="CP128397">
    <property type="protein sequence ID" value="WZN38337.1"/>
    <property type="molecule type" value="Genomic_DNA"/>
</dbReference>
<dbReference type="Proteomes" id="UP001470586">
    <property type="component" value="Chromosome"/>
</dbReference>
<accession>A0ABZ2YGH0</accession>
<organism evidence="1 2">
    <name type="scientific">Candidatus Phytoplasma asteris</name>
    <dbReference type="NCBI Taxonomy" id="85620"/>
    <lineage>
        <taxon>Bacteria</taxon>
        <taxon>Bacillati</taxon>
        <taxon>Mycoplasmatota</taxon>
        <taxon>Mollicutes</taxon>
        <taxon>Acholeplasmatales</taxon>
        <taxon>Acholeplasmataceae</taxon>
        <taxon>Candidatus Phytoplasma</taxon>
        <taxon>16SrI (Aster yellows group)</taxon>
    </lineage>
</organism>
<name>A0ABZ2YGH0_9MOLU</name>
<protein>
    <submittedName>
        <fullName evidence="1">Uncharacterized protein</fullName>
    </submittedName>
</protein>
<keyword evidence="2" id="KW-1185">Reference proteome</keyword>
<proteinExistence type="predicted"/>
<evidence type="ECO:0000313" key="2">
    <source>
        <dbReference type="Proteomes" id="UP001470586"/>
    </source>
</evidence>